<accession>A0ABQ0A179</accession>
<gene>
    <name evidence="2" type="ORF">NBRC116585_21430</name>
</gene>
<keyword evidence="1" id="KW-1133">Transmembrane helix</keyword>
<reference evidence="2 3" key="1">
    <citation type="submission" date="2024-04" db="EMBL/GenBank/DDBJ databases">
        <title>Draft genome sequence of Thalassolituus maritimus NBRC 116585.</title>
        <authorList>
            <person name="Miyakawa T."/>
            <person name="Kusuya Y."/>
            <person name="Miura T."/>
        </authorList>
    </citation>
    <scope>NUCLEOTIDE SEQUENCE [LARGE SCALE GENOMIC DNA]</scope>
    <source>
        <strain evidence="2 3">5NW40-0001</strain>
    </source>
</reference>
<evidence type="ECO:0000313" key="2">
    <source>
        <dbReference type="EMBL" id="GAA6146025.1"/>
    </source>
</evidence>
<keyword evidence="3" id="KW-1185">Reference proteome</keyword>
<dbReference type="Proteomes" id="UP001481413">
    <property type="component" value="Unassembled WGS sequence"/>
</dbReference>
<feature type="transmembrane region" description="Helical" evidence="1">
    <location>
        <begin position="112"/>
        <end position="133"/>
    </location>
</feature>
<organism evidence="2 3">
    <name type="scientific">Thalassolituus maritimus</name>
    <dbReference type="NCBI Taxonomy" id="484498"/>
    <lineage>
        <taxon>Bacteria</taxon>
        <taxon>Pseudomonadati</taxon>
        <taxon>Pseudomonadota</taxon>
        <taxon>Gammaproteobacteria</taxon>
        <taxon>Oceanospirillales</taxon>
        <taxon>Oceanospirillaceae</taxon>
        <taxon>Thalassolituus</taxon>
    </lineage>
</organism>
<dbReference type="RefSeq" id="WP_353295173.1">
    <property type="nucleotide sequence ID" value="NZ_BAABWH010000005.1"/>
</dbReference>
<evidence type="ECO:0000256" key="1">
    <source>
        <dbReference type="SAM" id="Phobius"/>
    </source>
</evidence>
<sequence>MKKIEPRDIYMSFEGVRLYRDDIEHIESLMLREELDISISDGEYVYESLDELIEKRGGRPKKFTIEGREDSPFGTYKIIISGARAALVGEHHSFSYELGEFLRNRVILKYKIFNPSSWVLSFIISLTAITAALKHYSDPSQFPKWPIYLLFIIGTVCIISPVYRRFNFGLKLVSRHGSSFWYRNKDQIILLALGGVFGMLGTVAAQKIFN</sequence>
<protein>
    <submittedName>
        <fullName evidence="2">Uncharacterized protein</fullName>
    </submittedName>
</protein>
<feature type="transmembrane region" description="Helical" evidence="1">
    <location>
        <begin position="187"/>
        <end position="209"/>
    </location>
</feature>
<dbReference type="EMBL" id="BAABWH010000005">
    <property type="protein sequence ID" value="GAA6146025.1"/>
    <property type="molecule type" value="Genomic_DNA"/>
</dbReference>
<proteinExistence type="predicted"/>
<name>A0ABQ0A179_9GAMM</name>
<keyword evidence="1" id="KW-0812">Transmembrane</keyword>
<keyword evidence="1" id="KW-0472">Membrane</keyword>
<comment type="caution">
    <text evidence="2">The sequence shown here is derived from an EMBL/GenBank/DDBJ whole genome shotgun (WGS) entry which is preliminary data.</text>
</comment>
<feature type="transmembrane region" description="Helical" evidence="1">
    <location>
        <begin position="145"/>
        <end position="166"/>
    </location>
</feature>
<evidence type="ECO:0000313" key="3">
    <source>
        <dbReference type="Proteomes" id="UP001481413"/>
    </source>
</evidence>